<evidence type="ECO:0000313" key="8">
    <source>
        <dbReference type="EMBL" id="TBU06788.1"/>
    </source>
</evidence>
<evidence type="ECO:0000256" key="2">
    <source>
        <dbReference type="ARBA" id="ARBA00022771"/>
    </source>
</evidence>
<dbReference type="PROSITE" id="PS51321">
    <property type="entry name" value="TFIIS_CENTRAL"/>
    <property type="match status" value="1"/>
</dbReference>
<dbReference type="PANTHER" id="PTHR11477">
    <property type="entry name" value="TRANSCRIPTION FACTOR S-II ZINC FINGER DOMAIN-CONTAINING PROTEIN"/>
    <property type="match status" value="1"/>
</dbReference>
<dbReference type="SMART" id="SM00510">
    <property type="entry name" value="TFS2M"/>
    <property type="match status" value="1"/>
</dbReference>
<dbReference type="PROSITE" id="PS51133">
    <property type="entry name" value="ZF_TFIIS_2"/>
    <property type="match status" value="1"/>
</dbReference>
<keyword evidence="8" id="KW-0251">Elongation factor</keyword>
<dbReference type="GO" id="GO:0031440">
    <property type="term" value="P:regulation of mRNA 3'-end processing"/>
    <property type="evidence" value="ECO:0007669"/>
    <property type="project" value="TreeGrafter"/>
</dbReference>
<dbReference type="VEuPathDB" id="MicrosporidiaDB:CWI39_0054p0010"/>
<dbReference type="GO" id="GO:0000977">
    <property type="term" value="F:RNA polymerase II transcription regulatory region sequence-specific DNA binding"/>
    <property type="evidence" value="ECO:0007669"/>
    <property type="project" value="TreeGrafter"/>
</dbReference>
<evidence type="ECO:0000256" key="1">
    <source>
        <dbReference type="ARBA" id="ARBA00022723"/>
    </source>
</evidence>
<dbReference type="GO" id="GO:0003746">
    <property type="term" value="F:translation elongation factor activity"/>
    <property type="evidence" value="ECO:0007669"/>
    <property type="project" value="UniProtKB-KW"/>
</dbReference>
<proteinExistence type="predicted"/>
<keyword evidence="1" id="KW-0479">Metal-binding</keyword>
<accession>A0A4Q9LFI0</accession>
<dbReference type="EMBL" id="PITI01000381">
    <property type="protein sequence ID" value="TBU06788.1"/>
    <property type="molecule type" value="Genomic_DNA"/>
</dbReference>
<dbReference type="InterPro" id="IPR036575">
    <property type="entry name" value="TFIIS_cen_dom_sf"/>
</dbReference>
<protein>
    <submittedName>
        <fullName evidence="8">Transcription elongation factor S-II</fullName>
    </submittedName>
</protein>
<keyword evidence="9" id="KW-1185">Reference proteome</keyword>
<feature type="domain" description="TFIIS-type" evidence="6">
    <location>
        <begin position="194"/>
        <end position="233"/>
    </location>
</feature>
<dbReference type="PANTHER" id="PTHR11477:SF0">
    <property type="entry name" value="IP08861P-RELATED"/>
    <property type="match status" value="1"/>
</dbReference>
<evidence type="ECO:0000256" key="5">
    <source>
        <dbReference type="PROSITE-ProRule" id="PRU00472"/>
    </source>
</evidence>
<dbReference type="CDD" id="cd13749">
    <property type="entry name" value="Zn-ribbon_TFIIS"/>
    <property type="match status" value="1"/>
</dbReference>
<dbReference type="GO" id="GO:0005634">
    <property type="term" value="C:nucleus"/>
    <property type="evidence" value="ECO:0007669"/>
    <property type="project" value="TreeGrafter"/>
</dbReference>
<dbReference type="AlphaFoldDB" id="A0A4Q9LFI0"/>
<dbReference type="STRING" id="148818.A0A4Q9LFI0"/>
<dbReference type="GO" id="GO:0006368">
    <property type="term" value="P:transcription elongation by RNA polymerase II"/>
    <property type="evidence" value="ECO:0007669"/>
    <property type="project" value="TreeGrafter"/>
</dbReference>
<dbReference type="SUPFAM" id="SSF57783">
    <property type="entry name" value="Zinc beta-ribbon"/>
    <property type="match status" value="1"/>
</dbReference>
<dbReference type="GO" id="GO:0001139">
    <property type="term" value="F:RNA polymerase II complex recruiting activity"/>
    <property type="evidence" value="ECO:0007669"/>
    <property type="project" value="TreeGrafter"/>
</dbReference>
<dbReference type="GO" id="GO:0006362">
    <property type="term" value="P:transcription elongation by RNA polymerase I"/>
    <property type="evidence" value="ECO:0007669"/>
    <property type="project" value="TreeGrafter"/>
</dbReference>
<keyword evidence="3" id="KW-0862">Zinc</keyword>
<dbReference type="GO" id="GO:0008270">
    <property type="term" value="F:zinc ion binding"/>
    <property type="evidence" value="ECO:0007669"/>
    <property type="project" value="UniProtKB-KW"/>
</dbReference>
<dbReference type="Pfam" id="PF07500">
    <property type="entry name" value="TFIIS_M"/>
    <property type="match status" value="1"/>
</dbReference>
<name>A0A4Q9LFI0_9MICR</name>
<dbReference type="Gene3D" id="1.10.472.30">
    <property type="entry name" value="Transcription elongation factor S-II, central domain"/>
    <property type="match status" value="1"/>
</dbReference>
<evidence type="ECO:0000256" key="3">
    <source>
        <dbReference type="ARBA" id="ARBA00022833"/>
    </source>
</evidence>
<organism evidence="8 9">
    <name type="scientific">Hamiltosporidium magnivora</name>
    <dbReference type="NCBI Taxonomy" id="148818"/>
    <lineage>
        <taxon>Eukaryota</taxon>
        <taxon>Fungi</taxon>
        <taxon>Fungi incertae sedis</taxon>
        <taxon>Microsporidia</taxon>
        <taxon>Dubosqiidae</taxon>
        <taxon>Hamiltosporidium</taxon>
    </lineage>
</organism>
<reference evidence="8 9" key="1">
    <citation type="submission" date="2017-12" db="EMBL/GenBank/DDBJ databases">
        <authorList>
            <person name="Pombert J.-F."/>
            <person name="Haag K.L."/>
            <person name="Ebert D."/>
        </authorList>
    </citation>
    <scope>NUCLEOTIDE SEQUENCE [LARGE SCALE GENOMIC DNA]</scope>
    <source>
        <strain evidence="8">BE-OM-2</strain>
    </source>
</reference>
<dbReference type="VEuPathDB" id="MicrosporidiaDB:CWI36_0381p0030"/>
<dbReference type="Gene3D" id="2.20.25.10">
    <property type="match status" value="1"/>
</dbReference>
<dbReference type="Proteomes" id="UP000291404">
    <property type="component" value="Unassembled WGS sequence"/>
</dbReference>
<dbReference type="SMART" id="SM00440">
    <property type="entry name" value="ZnF_C2C2"/>
    <property type="match status" value="1"/>
</dbReference>
<evidence type="ECO:0000259" key="7">
    <source>
        <dbReference type="PROSITE" id="PS51321"/>
    </source>
</evidence>
<dbReference type="Pfam" id="PF01096">
    <property type="entry name" value="Zn_ribbon_TFIIS"/>
    <property type="match status" value="1"/>
</dbReference>
<evidence type="ECO:0000313" key="9">
    <source>
        <dbReference type="Proteomes" id="UP000291404"/>
    </source>
</evidence>
<dbReference type="SUPFAM" id="SSF46942">
    <property type="entry name" value="Elongation factor TFIIS domain 2"/>
    <property type="match status" value="1"/>
</dbReference>
<evidence type="ECO:0000259" key="6">
    <source>
        <dbReference type="PROSITE" id="PS51133"/>
    </source>
</evidence>
<keyword evidence="2 5" id="KW-0863">Zinc-finger</keyword>
<comment type="caution">
    <text evidence="8">The sequence shown here is derived from an EMBL/GenBank/DDBJ whole genome shotgun (WGS) entry which is preliminary data.</text>
</comment>
<keyword evidence="8" id="KW-0648">Protein biosynthesis</keyword>
<dbReference type="InterPro" id="IPR001222">
    <property type="entry name" value="Znf_TFIIS"/>
</dbReference>
<dbReference type="GO" id="GO:0031564">
    <property type="term" value="P:transcription antitermination"/>
    <property type="evidence" value="ECO:0007669"/>
    <property type="project" value="TreeGrafter"/>
</dbReference>
<sequence>MVKEIEEFKRLILENDIVAIKRKIKNVEDPKICNDILSMTSSKEITDIVKDWMYNSISSESGVSKGDINCINKYFGADQTKNKIISLFFEAISNNIDSPDYEKVAFVSIKLEAVISSLNKSKDAKLVRSKYLNLKDKSNPILCKSVYEGIISPEKFISMSQEEMKSDLLKEKEEDFIKKSLFDSQIAKKEAETDMFFCTKCKQRKATYRQLQTRSADEPMTTYVYCVCGNTWKFS</sequence>
<gene>
    <name evidence="8" type="ORF">CWI36_0381p0030</name>
</gene>
<feature type="domain" description="TFIIS central" evidence="7">
    <location>
        <begin position="80"/>
        <end position="192"/>
    </location>
</feature>
<dbReference type="InterPro" id="IPR003618">
    <property type="entry name" value="TFIIS_cen_dom"/>
</dbReference>
<evidence type="ECO:0000256" key="4">
    <source>
        <dbReference type="ARBA" id="ARBA00023242"/>
    </source>
</evidence>
<keyword evidence="4" id="KW-0539">Nucleus</keyword>